<proteinExistence type="predicted"/>
<dbReference type="EMBL" id="GBXM01048941">
    <property type="protein sequence ID" value="JAH59636.1"/>
    <property type="molecule type" value="Transcribed_RNA"/>
</dbReference>
<reference evidence="1" key="1">
    <citation type="submission" date="2014-11" db="EMBL/GenBank/DDBJ databases">
        <authorList>
            <person name="Amaro Gonzalez C."/>
        </authorList>
    </citation>
    <scope>NUCLEOTIDE SEQUENCE</scope>
</reference>
<organism evidence="1">
    <name type="scientific">Anguilla anguilla</name>
    <name type="common">European freshwater eel</name>
    <name type="synonym">Muraena anguilla</name>
    <dbReference type="NCBI Taxonomy" id="7936"/>
    <lineage>
        <taxon>Eukaryota</taxon>
        <taxon>Metazoa</taxon>
        <taxon>Chordata</taxon>
        <taxon>Craniata</taxon>
        <taxon>Vertebrata</taxon>
        <taxon>Euteleostomi</taxon>
        <taxon>Actinopterygii</taxon>
        <taxon>Neopterygii</taxon>
        <taxon>Teleostei</taxon>
        <taxon>Anguilliformes</taxon>
        <taxon>Anguillidae</taxon>
        <taxon>Anguilla</taxon>
    </lineage>
</organism>
<sequence>MIHRGGLQPRHSQRACALQTADSCPLNTAPCVSKCIACRSTL</sequence>
<accession>A0A0E9U1E7</accession>
<reference evidence="1" key="2">
    <citation type="journal article" date="2015" name="Fish Shellfish Immunol.">
        <title>Early steps in the European eel (Anguilla anguilla)-Vibrio vulnificus interaction in the gills: Role of the RtxA13 toxin.</title>
        <authorList>
            <person name="Callol A."/>
            <person name="Pajuelo D."/>
            <person name="Ebbesson L."/>
            <person name="Teles M."/>
            <person name="MacKenzie S."/>
            <person name="Amaro C."/>
        </authorList>
    </citation>
    <scope>NUCLEOTIDE SEQUENCE</scope>
</reference>
<protein>
    <submittedName>
        <fullName evidence="1">Uncharacterized protein</fullName>
    </submittedName>
</protein>
<evidence type="ECO:0000313" key="1">
    <source>
        <dbReference type="EMBL" id="JAH59636.1"/>
    </source>
</evidence>
<dbReference type="AlphaFoldDB" id="A0A0E9U1E7"/>
<name>A0A0E9U1E7_ANGAN</name>